<dbReference type="Proteomes" id="UP000182573">
    <property type="component" value="Unassembled WGS sequence"/>
</dbReference>
<proteinExistence type="predicted"/>
<dbReference type="AlphaFoldDB" id="A0A1H2T7V4"/>
<accession>A0A1H2T7V4</accession>
<sequence length="200" mass="21232">MDAEATIDAVRDQTETERDRLGSDKVLIAATDATLETEAVLTAAATRESGLADILSRWAAETDSNAATQFEGAAEAAAERANRIDVDAGNPDGFIDHLETVSGTAQRVGAGLIAAPLVADRFYLQVVSFFINEADEGRADTFREIRREASALDHGETALKHLSESDRETAAAAATEAIDAAYDDYAKTLEAMGLDPKPVC</sequence>
<reference evidence="1 2" key="1">
    <citation type="submission" date="2016-10" db="EMBL/GenBank/DDBJ databases">
        <authorList>
            <person name="de Groot N.N."/>
        </authorList>
    </citation>
    <scope>NUCLEOTIDE SEQUENCE [LARGE SCALE GENOMIC DNA]</scope>
    <source>
        <strain evidence="1 2">DSM 3756</strain>
    </source>
</reference>
<gene>
    <name evidence="1" type="ORF">SAMN05443574_10373</name>
</gene>
<evidence type="ECO:0008006" key="3">
    <source>
        <dbReference type="Google" id="ProtNLM"/>
    </source>
</evidence>
<evidence type="ECO:0000313" key="2">
    <source>
        <dbReference type="Proteomes" id="UP000182573"/>
    </source>
</evidence>
<name>A0A1H2T7V4_HALVA</name>
<protein>
    <recommendedName>
        <fullName evidence="3">Transcription anti-termination factor</fullName>
    </recommendedName>
</protein>
<evidence type="ECO:0000313" key="1">
    <source>
        <dbReference type="EMBL" id="SDW39359.1"/>
    </source>
</evidence>
<dbReference type="EMBL" id="FNOF01000003">
    <property type="protein sequence ID" value="SDW39359.1"/>
    <property type="molecule type" value="Genomic_DNA"/>
</dbReference>
<organism evidence="1 2">
    <name type="scientific">Haloarcula vallismortis</name>
    <name type="common">Halobacterium vallismortis</name>
    <dbReference type="NCBI Taxonomy" id="28442"/>
    <lineage>
        <taxon>Archaea</taxon>
        <taxon>Methanobacteriati</taxon>
        <taxon>Methanobacteriota</taxon>
        <taxon>Stenosarchaea group</taxon>
        <taxon>Halobacteria</taxon>
        <taxon>Halobacteriales</taxon>
        <taxon>Haloarculaceae</taxon>
        <taxon>Haloarcula</taxon>
    </lineage>
</organism>
<dbReference type="RefSeq" id="WP_004514942.1">
    <property type="nucleotide sequence ID" value="NZ_FNOF01000003.1"/>
</dbReference>